<accession>A0A7W2CXP6</accession>
<dbReference type="Pfam" id="PF01839">
    <property type="entry name" value="FG-GAP"/>
    <property type="match status" value="3"/>
</dbReference>
<gene>
    <name evidence="6" type="ORF">H1V43_06200</name>
</gene>
<comment type="caution">
    <text evidence="6">The sequence shown here is derived from an EMBL/GenBank/DDBJ whole genome shotgun (WGS) entry which is preliminary data.</text>
</comment>
<dbReference type="AlphaFoldDB" id="A0A7W2CXP6"/>
<evidence type="ECO:0000313" key="6">
    <source>
        <dbReference type="EMBL" id="MBA4860979.1"/>
    </source>
</evidence>
<protein>
    <submittedName>
        <fullName evidence="6">FG-GAP repeat protein</fullName>
    </submittedName>
</protein>
<dbReference type="InterPro" id="IPR013519">
    <property type="entry name" value="Int_alpha_beta-p"/>
</dbReference>
<keyword evidence="1 5" id="KW-0732">Signal</keyword>
<dbReference type="RefSeq" id="WP_181863043.1">
    <property type="nucleotide sequence ID" value="NZ_JACEQY010000004.1"/>
</dbReference>
<keyword evidence="7" id="KW-1185">Reference proteome</keyword>
<dbReference type="PRINTS" id="PR01185">
    <property type="entry name" value="INTEGRINA"/>
</dbReference>
<name>A0A7W2CXP6_9ACTN</name>
<evidence type="ECO:0000256" key="4">
    <source>
        <dbReference type="ARBA" id="ARBA00023180"/>
    </source>
</evidence>
<keyword evidence="3" id="KW-0378">Hydrolase</keyword>
<sequence>MRIRTVTAVAALLTAGISPLAVTAPASAAAAKYADDFNGDGYRDYANAWGSGSKGGGVRVTFGTATGPGTKTQVVTQASDGVPGADEADDFFGDTRAAGDFNSDGYGDLAVGAIGEDIGENENQGGVTILWGSASGLKGGTALANKGEKLAYGNFGDDLAVGDFNGDAKADLAVVNAHQTLVYRGGFTRSGTTGAVTKLAQADSTTFDAEHLVAGKVTSDSKTDLVVVGSDWGDDATEAWFIKGGSTSLSKGATIRIDPSAVGTGDGVIADFNKDGYGDIAIGAPYYKTFSGAVSVWRGGASAPGTMTRITQATSGVAGTPETDDFFGGSLSAADVNGDGYKDLAIGAPNETIDGVESAGGFHLLRGGSGGLTGTGSQWFARNTAGVPGAIATADQFGTTVRLRDTDKDGHADLFVTGFLGSYRLPGATSGLTSTGVSEVDYDLVDGFLQ</sequence>
<dbReference type="PANTHER" id="PTHR23221:SF7">
    <property type="entry name" value="PHOSPHATIDYLINOSITOL-GLYCAN-SPECIFIC PHOSPHOLIPASE D"/>
    <property type="match status" value="1"/>
</dbReference>
<dbReference type="PANTHER" id="PTHR23221">
    <property type="entry name" value="GLYCOSYLPHOSPHATIDYLINOSITOL PHOSPHOLIPASE D"/>
    <property type="match status" value="1"/>
</dbReference>
<proteinExistence type="predicted"/>
<evidence type="ECO:0000256" key="3">
    <source>
        <dbReference type="ARBA" id="ARBA00022801"/>
    </source>
</evidence>
<dbReference type="SMART" id="SM00191">
    <property type="entry name" value="Int_alpha"/>
    <property type="match status" value="5"/>
</dbReference>
<dbReference type="InterPro" id="IPR013517">
    <property type="entry name" value="FG-GAP"/>
</dbReference>
<keyword evidence="2" id="KW-0677">Repeat</keyword>
<dbReference type="GO" id="GO:0016787">
    <property type="term" value="F:hydrolase activity"/>
    <property type="evidence" value="ECO:0007669"/>
    <property type="project" value="UniProtKB-KW"/>
</dbReference>
<dbReference type="Gene3D" id="2.130.10.130">
    <property type="entry name" value="Integrin alpha, N-terminal"/>
    <property type="match status" value="3"/>
</dbReference>
<dbReference type="InterPro" id="IPR028994">
    <property type="entry name" value="Integrin_alpha_N"/>
</dbReference>
<organism evidence="6 7">
    <name type="scientific">Streptomyces himalayensis subsp. aureolus</name>
    <dbReference type="NCBI Taxonomy" id="2758039"/>
    <lineage>
        <taxon>Bacteria</taxon>
        <taxon>Bacillati</taxon>
        <taxon>Actinomycetota</taxon>
        <taxon>Actinomycetes</taxon>
        <taxon>Kitasatosporales</taxon>
        <taxon>Streptomycetaceae</taxon>
        <taxon>Streptomyces</taxon>
        <taxon>Streptomyces himalayensis</taxon>
    </lineage>
</organism>
<dbReference type="SUPFAM" id="SSF69318">
    <property type="entry name" value="Integrin alpha N-terminal domain"/>
    <property type="match status" value="1"/>
</dbReference>
<evidence type="ECO:0000256" key="1">
    <source>
        <dbReference type="ARBA" id="ARBA00022729"/>
    </source>
</evidence>
<feature type="signal peptide" evidence="5">
    <location>
        <begin position="1"/>
        <end position="28"/>
    </location>
</feature>
<evidence type="ECO:0000256" key="5">
    <source>
        <dbReference type="SAM" id="SignalP"/>
    </source>
</evidence>
<evidence type="ECO:0000256" key="2">
    <source>
        <dbReference type="ARBA" id="ARBA00022737"/>
    </source>
</evidence>
<dbReference type="GO" id="GO:0007155">
    <property type="term" value="P:cell adhesion"/>
    <property type="evidence" value="ECO:0007669"/>
    <property type="project" value="InterPro"/>
</dbReference>
<keyword evidence="4" id="KW-0325">Glycoprotein</keyword>
<evidence type="ECO:0000313" key="7">
    <source>
        <dbReference type="Proteomes" id="UP000586976"/>
    </source>
</evidence>
<dbReference type="InterPro" id="IPR000413">
    <property type="entry name" value="Integrin_alpha"/>
</dbReference>
<reference evidence="6 7" key="1">
    <citation type="submission" date="2020-07" db="EMBL/GenBank/DDBJ databases">
        <title>Streptomyces isolated from Indian soil.</title>
        <authorList>
            <person name="Mandal S."/>
            <person name="Maiti P.K."/>
        </authorList>
    </citation>
    <scope>NUCLEOTIDE SEQUENCE [LARGE SCALE GENOMIC DNA]</scope>
    <source>
        <strain evidence="6 7">PSKA54</strain>
    </source>
</reference>
<dbReference type="Proteomes" id="UP000586976">
    <property type="component" value="Unassembled WGS sequence"/>
</dbReference>
<dbReference type="EMBL" id="JACEQY010000004">
    <property type="protein sequence ID" value="MBA4860979.1"/>
    <property type="molecule type" value="Genomic_DNA"/>
</dbReference>
<dbReference type="PROSITE" id="PS51470">
    <property type="entry name" value="FG_GAP"/>
    <property type="match status" value="2"/>
</dbReference>
<feature type="chain" id="PRO_5039364292" evidence="5">
    <location>
        <begin position="29"/>
        <end position="450"/>
    </location>
</feature>
<dbReference type="GO" id="GO:0008305">
    <property type="term" value="C:integrin complex"/>
    <property type="evidence" value="ECO:0007669"/>
    <property type="project" value="InterPro"/>
</dbReference>